<evidence type="ECO:0000313" key="8">
    <source>
        <dbReference type="Proteomes" id="UP000192923"/>
    </source>
</evidence>
<dbReference type="Proteomes" id="UP000192923">
    <property type="component" value="Unassembled WGS sequence"/>
</dbReference>
<evidence type="ECO:0000256" key="1">
    <source>
        <dbReference type="ARBA" id="ARBA00004651"/>
    </source>
</evidence>
<keyword evidence="5" id="KW-0472">Membrane</keyword>
<comment type="subcellular location">
    <subcellularLocation>
        <location evidence="1">Cell membrane</location>
        <topology evidence="1">Multi-pass membrane protein</topology>
    </subcellularLocation>
</comment>
<dbReference type="STRING" id="1760988.SAMN02949497_0331"/>
<feature type="compositionally biased region" description="Polar residues" evidence="6">
    <location>
        <begin position="404"/>
        <end position="413"/>
    </location>
</feature>
<dbReference type="SUPFAM" id="SSF52540">
    <property type="entry name" value="P-loop containing nucleoside triphosphate hydrolases"/>
    <property type="match status" value="1"/>
</dbReference>
<dbReference type="EMBL" id="FXAM01000008">
    <property type="protein sequence ID" value="SMF97933.1"/>
    <property type="molecule type" value="Genomic_DNA"/>
</dbReference>
<sequence>MPENYSYSPGTPLLKLSQRDIWTLNDAYMGAAIIGGTGSGKTSGSGRALALSFLRAGMGGLVLCAKPGEADLWWHYAEMTGRQNSMIFLGGKDGRTFNFLEYEMARQDAGSSANNAVSVLMRVMEAMRAMEGGGRGDAFWTDSVRVLLSNALDVLYAAYGQVSLPDLMRFVTSAPRGHGQVQNETYRQTSFFLKTMEKAGSDPVSPLPQEDYEAILQFFCEDSFGSLDNKTRSNIIATLSSMVNDFLKGDLRRLFCTNTTTVPELSHEGAVIVLDFPLKIWERGGILAQQIFKFAWQRAIERRPVTKKTRPCFLWADECQLFMSSYDAEFQSTARSSHVCAVSLTQSLPALYHAASGTGHPEHTVNAYLTNFQTKIIHACQDHQTMKWAADLIGRGIHHRKGWNESTTTGTNRSASVGGSYGGGSSTDGKGNSTSSGNWGRNWGESRGISESTTHGTSIQEVMDYLIEPSYFASELRTGGKGYDFCVDGILFQGGRKWKHTSAPWLKCTFRQR</sequence>
<keyword evidence="3" id="KW-0812">Transmembrane</keyword>
<dbReference type="PANTHER" id="PTHR37937">
    <property type="entry name" value="CONJUGATIVE TRANSFER: DNA TRANSPORT"/>
    <property type="match status" value="1"/>
</dbReference>
<organism evidence="7 8">
    <name type="scientific">Methylomagnum ishizawai</name>
    <dbReference type="NCBI Taxonomy" id="1760988"/>
    <lineage>
        <taxon>Bacteria</taxon>
        <taxon>Pseudomonadati</taxon>
        <taxon>Pseudomonadota</taxon>
        <taxon>Gammaproteobacteria</taxon>
        <taxon>Methylococcales</taxon>
        <taxon>Methylococcaceae</taxon>
        <taxon>Methylomagnum</taxon>
    </lineage>
</organism>
<reference evidence="7 8" key="1">
    <citation type="submission" date="2016-12" db="EMBL/GenBank/DDBJ databases">
        <authorList>
            <person name="Song W.-J."/>
            <person name="Kurnit D.M."/>
        </authorList>
    </citation>
    <scope>NUCLEOTIDE SEQUENCE [LARGE SCALE GENOMIC DNA]</scope>
    <source>
        <strain evidence="7 8">175</strain>
    </source>
</reference>
<gene>
    <name evidence="7" type="ORF">SAMN02949497_0331</name>
</gene>
<evidence type="ECO:0000256" key="3">
    <source>
        <dbReference type="ARBA" id="ARBA00022692"/>
    </source>
</evidence>
<accession>A0A1Y6DBG2</accession>
<keyword evidence="8" id="KW-1185">Reference proteome</keyword>
<evidence type="ECO:0000256" key="6">
    <source>
        <dbReference type="SAM" id="MobiDB-lite"/>
    </source>
</evidence>
<feature type="region of interest" description="Disordered" evidence="6">
    <location>
        <begin position="401"/>
        <end position="454"/>
    </location>
</feature>
<dbReference type="InterPro" id="IPR027417">
    <property type="entry name" value="P-loop_NTPase"/>
</dbReference>
<keyword evidence="4" id="KW-1133">Transmembrane helix</keyword>
<keyword evidence="2" id="KW-1003">Cell membrane</keyword>
<evidence type="ECO:0000256" key="2">
    <source>
        <dbReference type="ARBA" id="ARBA00022475"/>
    </source>
</evidence>
<name>A0A1Y6DBG2_9GAMM</name>
<dbReference type="InterPro" id="IPR051539">
    <property type="entry name" value="T4SS-coupling_protein"/>
</dbReference>
<proteinExistence type="predicted"/>
<protein>
    <recommendedName>
        <fullName evidence="9">TraD/TraG TraM recognition site domain-containing protein</fullName>
    </recommendedName>
</protein>
<evidence type="ECO:0008006" key="9">
    <source>
        <dbReference type="Google" id="ProtNLM"/>
    </source>
</evidence>
<evidence type="ECO:0000256" key="5">
    <source>
        <dbReference type="ARBA" id="ARBA00023136"/>
    </source>
</evidence>
<dbReference type="PANTHER" id="PTHR37937:SF1">
    <property type="entry name" value="CONJUGATIVE TRANSFER: DNA TRANSPORT"/>
    <property type="match status" value="1"/>
</dbReference>
<dbReference type="GO" id="GO:0005886">
    <property type="term" value="C:plasma membrane"/>
    <property type="evidence" value="ECO:0007669"/>
    <property type="project" value="UniProtKB-SubCell"/>
</dbReference>
<feature type="compositionally biased region" description="Low complexity" evidence="6">
    <location>
        <begin position="427"/>
        <end position="437"/>
    </location>
</feature>
<dbReference type="Gene3D" id="3.40.50.300">
    <property type="entry name" value="P-loop containing nucleotide triphosphate hydrolases"/>
    <property type="match status" value="1"/>
</dbReference>
<evidence type="ECO:0000256" key="4">
    <source>
        <dbReference type="ARBA" id="ARBA00022989"/>
    </source>
</evidence>
<evidence type="ECO:0000313" key="7">
    <source>
        <dbReference type="EMBL" id="SMF97933.1"/>
    </source>
</evidence>
<dbReference type="AlphaFoldDB" id="A0A1Y6DBG2"/>